<dbReference type="CDD" id="cd04190">
    <property type="entry name" value="Chitin_synth_C"/>
    <property type="match status" value="1"/>
</dbReference>
<dbReference type="PANTHER" id="PTHR22914">
    <property type="entry name" value="CHITIN SYNTHASE"/>
    <property type="match status" value="1"/>
</dbReference>
<feature type="transmembrane region" description="Helical" evidence="11">
    <location>
        <begin position="203"/>
        <end position="225"/>
    </location>
</feature>
<dbReference type="SUPFAM" id="SSF53448">
    <property type="entry name" value="Nucleotide-diphospho-sugar transferases"/>
    <property type="match status" value="1"/>
</dbReference>
<evidence type="ECO:0000313" key="13">
    <source>
        <dbReference type="EMBL" id="KAL2914952.1"/>
    </source>
</evidence>
<keyword evidence="9" id="KW-0325">Glycoprotein</keyword>
<feature type="domain" description="Cytochrome b5 heme-binding" evidence="12">
    <location>
        <begin position="343"/>
        <end position="418"/>
    </location>
</feature>
<protein>
    <recommendedName>
        <fullName evidence="2">chitin synthase</fullName>
        <ecNumber evidence="2">2.4.1.16</ecNumber>
    </recommendedName>
</protein>
<keyword evidence="3" id="KW-1003">Cell membrane</keyword>
<dbReference type="InterPro" id="IPR029044">
    <property type="entry name" value="Nucleotide-diphossugar_trans"/>
</dbReference>
<feature type="compositionally biased region" description="Low complexity" evidence="10">
    <location>
        <begin position="1323"/>
        <end position="1337"/>
    </location>
</feature>
<evidence type="ECO:0000256" key="8">
    <source>
        <dbReference type="ARBA" id="ARBA00023136"/>
    </source>
</evidence>
<dbReference type="InterPro" id="IPR054295">
    <property type="entry name" value="CHS4-like_dom"/>
</dbReference>
<feature type="transmembrane region" description="Helical" evidence="11">
    <location>
        <begin position="937"/>
        <end position="956"/>
    </location>
</feature>
<dbReference type="EC" id="2.4.1.16" evidence="2"/>
<dbReference type="InterPro" id="IPR001199">
    <property type="entry name" value="Cyt_B5-like_heme/steroid-bd"/>
</dbReference>
<evidence type="ECO:0000259" key="12">
    <source>
        <dbReference type="SMART" id="SM01117"/>
    </source>
</evidence>
<accession>A0ABR4N5Y8</accession>
<sequence length="1399" mass="153739">MTFALVSDRMASQDGSRSRAANRDSNMTITRDSHDSGGSGDSAPSQLPSEFSIGPVGGMIVDGAENASVASFVPLKNAVQLRSVRSNLSVTTVQQAQDPPPPPTSDLKVMLRNDGRLNQRRTIGTASQGIGKEGSLALSKPMVHSERSTANVNILAPTPAKAFDPWIIFVYASTCCCPGVLLARMGGMHDAAVQRAWREKVALCWISFLFCVILGFITFGLNYTICQRDTTSVGRDQVLEYKSTTYPHRFIVHGAVYDMSSYYTTHNALPSLAGTTAATMIAASTGIDISNYFPRDISPSCLAALQSEFTIPCSTTDFSVVKCHSSSTATAKLASLRVGSVIYELSDVSNTSNGLMIFRGKVLNITSYISVNSLMFGSQADKILRSHVGKDASLAFAKANLVSVAECLSDMFMVGTVSQLTTGCIASDVVLYVSFVVIGALIIIRFVLAVWFRWVISDRLGRLQKQDRESAERRLSRRVDLDAGRMPFTMQLADGIAIAHRPGAQEATSSQEQRETIRRRNTERNGYGQQLFVKPSSTYGKELHTIMLVTCYSEDEDGLRTTFDSLAMTDYSEDHKVLFIIADGLIKGSGNTQTTPDMILSMLELDRNWGPPEALSYLAIGDGSKVHNMAKVYVAWYQHQDRVVPTILIVKCGTEAEATTAKPGNRGKRDSQMILMRFLQKVTLDEPMTPLEYDLFLKLHYLMGVTPDTFEIVLMVDADTKVAPDSLARMVACMADDPRVMGLCGETRIANKSESWVSRIQVFEYYLSHHLTKAFESMFGGVTCLPGCFCMYRIKAPKDGYWVPILCNPDIVETYSESVVSTLHKKNLLLLGEDRFLTTLMLRAFPRRKLIFVPRAFCKTTVPAEFKVLLSQRRRWINSTIHNLMELILVPNLCGIFCFSMQFVILLELIGTVTLPAAIIFTFTLIIVAIVGPVVPVIPLILLAGILGLPAVLILLTTRKLVYIYWMFVYLCALPVWNFVLPVYAFWHFDDFSWGQTRQVEGEQGRGGGHGESDGVRFDASRIPMRRWVEWERDRRQALLQQQQALRSKRAGDTVAIKQELADALGRNAPLYWTKLRSFMAGHCSKSEFDSVALGLLSAHQARLHNKLIMAIVYNLQAGVPLPSGPPSLDFVAKNSLEASAMAASKRKADHELSPAEIKRRFTANLIMSLSHEDRRRLAGLGMIHKSDAEPLVPSAKAPLFPFGFPAGIDSIPRSCKEESDLPSLDAMQQRLRFISALQGLDEPPSLETSQLMSFALDNYLTNLIQATISTFAPLRRKRAATPAASIAPDRPLGMSPAIRHALPAQADPSRTGMARLARKSSTRSASSKPSRSGSIAPLDVMPASGSTRTAAPGAGASTDGGDGADERPSGLADLAFAFDFQPQTDSDLLERIMLQVHF</sequence>
<evidence type="ECO:0000256" key="3">
    <source>
        <dbReference type="ARBA" id="ARBA00022475"/>
    </source>
</evidence>
<proteinExistence type="predicted"/>
<evidence type="ECO:0000256" key="11">
    <source>
        <dbReference type="SAM" id="Phobius"/>
    </source>
</evidence>
<dbReference type="InterPro" id="IPR004835">
    <property type="entry name" value="Chitin_synth"/>
</dbReference>
<evidence type="ECO:0000256" key="4">
    <source>
        <dbReference type="ARBA" id="ARBA00022676"/>
    </source>
</evidence>
<dbReference type="InterPro" id="IPR024738">
    <property type="entry name" value="Hfi1/Tada1"/>
</dbReference>
<dbReference type="Gene3D" id="3.90.550.10">
    <property type="entry name" value="Spore Coat Polysaccharide Biosynthesis Protein SpsA, Chain A"/>
    <property type="match status" value="1"/>
</dbReference>
<keyword evidence="6 11" id="KW-0812">Transmembrane</keyword>
<keyword evidence="14" id="KW-1185">Reference proteome</keyword>
<feature type="transmembrane region" description="Helical" evidence="11">
    <location>
        <begin position="166"/>
        <end position="183"/>
    </location>
</feature>
<evidence type="ECO:0000256" key="10">
    <source>
        <dbReference type="SAM" id="MobiDB-lite"/>
    </source>
</evidence>
<organism evidence="13 14">
    <name type="scientific">Polyrhizophydium stewartii</name>
    <dbReference type="NCBI Taxonomy" id="2732419"/>
    <lineage>
        <taxon>Eukaryota</taxon>
        <taxon>Fungi</taxon>
        <taxon>Fungi incertae sedis</taxon>
        <taxon>Chytridiomycota</taxon>
        <taxon>Chytridiomycota incertae sedis</taxon>
        <taxon>Chytridiomycetes</taxon>
        <taxon>Rhizophydiales</taxon>
        <taxon>Rhizophydiales incertae sedis</taxon>
        <taxon>Polyrhizophydium</taxon>
    </lineage>
</organism>
<dbReference type="EMBL" id="JADGIZ020000028">
    <property type="protein sequence ID" value="KAL2914952.1"/>
    <property type="molecule type" value="Genomic_DNA"/>
</dbReference>
<keyword evidence="4" id="KW-0328">Glycosyltransferase</keyword>
<keyword evidence="5" id="KW-0808">Transferase</keyword>
<feature type="region of interest" description="Disordered" evidence="10">
    <location>
        <begin position="1"/>
        <end position="51"/>
    </location>
</feature>
<evidence type="ECO:0000256" key="7">
    <source>
        <dbReference type="ARBA" id="ARBA00022989"/>
    </source>
</evidence>
<gene>
    <name evidence="13" type="ORF">HK105_205495</name>
</gene>
<reference evidence="13 14" key="1">
    <citation type="submission" date="2023-09" db="EMBL/GenBank/DDBJ databases">
        <title>Pangenome analysis of Batrachochytrium dendrobatidis and related Chytrids.</title>
        <authorList>
            <person name="Yacoub M.N."/>
            <person name="Stajich J.E."/>
            <person name="James T.Y."/>
        </authorList>
    </citation>
    <scope>NUCLEOTIDE SEQUENCE [LARGE SCALE GENOMIC DNA]</scope>
    <source>
        <strain evidence="13 14">JEL0888</strain>
    </source>
</reference>
<dbReference type="Proteomes" id="UP001527925">
    <property type="component" value="Unassembled WGS sequence"/>
</dbReference>
<dbReference type="PANTHER" id="PTHR22914:SF16">
    <property type="entry name" value="CHITIN SYNTHASE 3"/>
    <property type="match status" value="1"/>
</dbReference>
<name>A0ABR4N5Y8_9FUNG</name>
<comment type="caution">
    <text evidence="13">The sequence shown here is derived from an EMBL/GenBank/DDBJ whole genome shotgun (WGS) entry which is preliminary data.</text>
</comment>
<evidence type="ECO:0000256" key="5">
    <source>
        <dbReference type="ARBA" id="ARBA00022679"/>
    </source>
</evidence>
<comment type="subcellular location">
    <subcellularLocation>
        <location evidence="1">Cell membrane</location>
        <topology evidence="1">Multi-pass membrane protein</topology>
    </subcellularLocation>
</comment>
<dbReference type="Pfam" id="PF03142">
    <property type="entry name" value="Chitin_synth_2"/>
    <property type="match status" value="1"/>
</dbReference>
<dbReference type="InterPro" id="IPR036400">
    <property type="entry name" value="Cyt_B5-like_heme/steroid_sf"/>
</dbReference>
<dbReference type="Pfam" id="PF12767">
    <property type="entry name" value="SAGA-Tad1"/>
    <property type="match status" value="1"/>
</dbReference>
<feature type="compositionally biased region" description="Low complexity" evidence="10">
    <location>
        <begin position="1351"/>
        <end position="1360"/>
    </location>
</feature>
<feature type="transmembrane region" description="Helical" evidence="11">
    <location>
        <begin position="909"/>
        <end position="931"/>
    </location>
</feature>
<dbReference type="Gene3D" id="3.10.120.10">
    <property type="entry name" value="Cytochrome b5-like heme/steroid binding domain"/>
    <property type="match status" value="1"/>
</dbReference>
<evidence type="ECO:0000256" key="6">
    <source>
        <dbReference type="ARBA" id="ARBA00022692"/>
    </source>
</evidence>
<feature type="transmembrane region" description="Helical" evidence="11">
    <location>
        <begin position="963"/>
        <end position="987"/>
    </location>
</feature>
<evidence type="ECO:0000313" key="14">
    <source>
        <dbReference type="Proteomes" id="UP001527925"/>
    </source>
</evidence>
<dbReference type="SMART" id="SM01117">
    <property type="entry name" value="Cyt-b5"/>
    <property type="match status" value="1"/>
</dbReference>
<evidence type="ECO:0000256" key="2">
    <source>
        <dbReference type="ARBA" id="ARBA00012543"/>
    </source>
</evidence>
<feature type="region of interest" description="Disordered" evidence="10">
    <location>
        <begin position="1303"/>
        <end position="1369"/>
    </location>
</feature>
<dbReference type="Pfam" id="PF22997">
    <property type="entry name" value="CHS4"/>
    <property type="match status" value="1"/>
</dbReference>
<evidence type="ECO:0000256" key="9">
    <source>
        <dbReference type="ARBA" id="ARBA00023180"/>
    </source>
</evidence>
<keyword evidence="8 11" id="KW-0472">Membrane</keyword>
<evidence type="ECO:0000256" key="1">
    <source>
        <dbReference type="ARBA" id="ARBA00004651"/>
    </source>
</evidence>
<feature type="transmembrane region" description="Helical" evidence="11">
    <location>
        <begin position="429"/>
        <end position="456"/>
    </location>
</feature>
<keyword evidence="7 11" id="KW-1133">Transmembrane helix</keyword>